<reference evidence="3" key="1">
    <citation type="submission" date="2018-05" db="EMBL/GenBank/DDBJ databases">
        <authorList>
            <person name="Lanie J.A."/>
            <person name="Ng W.-L."/>
            <person name="Kazmierczak K.M."/>
            <person name="Andrzejewski T.M."/>
            <person name="Davidsen T.M."/>
            <person name="Wayne K.J."/>
            <person name="Tettelin H."/>
            <person name="Glass J.I."/>
            <person name="Rusch D."/>
            <person name="Podicherti R."/>
            <person name="Tsui H.-C.T."/>
            <person name="Winkler M.E."/>
        </authorList>
    </citation>
    <scope>NUCLEOTIDE SEQUENCE</scope>
</reference>
<name>A0A381S9J3_9ZZZZ</name>
<dbReference type="PIRSF" id="PIRSF005902">
    <property type="entry name" value="DNase_TatD"/>
    <property type="match status" value="1"/>
</dbReference>
<dbReference type="EMBL" id="UINC01002651">
    <property type="protein sequence ID" value="SUZ98917.1"/>
    <property type="molecule type" value="Genomic_DNA"/>
</dbReference>
<keyword evidence="1" id="KW-0479">Metal-binding</keyword>
<evidence type="ECO:0000313" key="3">
    <source>
        <dbReference type="EMBL" id="SUZ98917.1"/>
    </source>
</evidence>
<dbReference type="GO" id="GO:0004536">
    <property type="term" value="F:DNA nuclease activity"/>
    <property type="evidence" value="ECO:0007669"/>
    <property type="project" value="InterPro"/>
</dbReference>
<protein>
    <recommendedName>
        <fullName evidence="4">Hydrolase TatD</fullName>
    </recommendedName>
</protein>
<evidence type="ECO:0008006" key="4">
    <source>
        <dbReference type="Google" id="ProtNLM"/>
    </source>
</evidence>
<dbReference type="Gene3D" id="3.20.20.140">
    <property type="entry name" value="Metal-dependent hydrolases"/>
    <property type="match status" value="1"/>
</dbReference>
<evidence type="ECO:0000256" key="2">
    <source>
        <dbReference type="ARBA" id="ARBA00022801"/>
    </source>
</evidence>
<proteinExistence type="predicted"/>
<dbReference type="PANTHER" id="PTHR46124">
    <property type="entry name" value="D-AMINOACYL-TRNA DEACYLASE"/>
    <property type="match status" value="1"/>
</dbReference>
<organism evidence="3">
    <name type="scientific">marine metagenome</name>
    <dbReference type="NCBI Taxonomy" id="408172"/>
    <lineage>
        <taxon>unclassified sequences</taxon>
        <taxon>metagenomes</taxon>
        <taxon>ecological metagenomes</taxon>
    </lineage>
</organism>
<dbReference type="GO" id="GO:0046872">
    <property type="term" value="F:metal ion binding"/>
    <property type="evidence" value="ECO:0007669"/>
    <property type="project" value="UniProtKB-KW"/>
</dbReference>
<keyword evidence="2" id="KW-0378">Hydrolase</keyword>
<dbReference type="GO" id="GO:0005829">
    <property type="term" value="C:cytosol"/>
    <property type="evidence" value="ECO:0007669"/>
    <property type="project" value="TreeGrafter"/>
</dbReference>
<dbReference type="NCBIfam" id="TIGR00010">
    <property type="entry name" value="YchF/TatD family DNA exonuclease"/>
    <property type="match status" value="1"/>
</dbReference>
<dbReference type="AlphaFoldDB" id="A0A381S9J3"/>
<sequence>MIDSHAHLAEEAYDEDRAEVLTRASEAGIDSVIVIGYDAPSCYRAIEVVQEFGVGKGQERDSVTETQRRGASKSHGVQLFATAGVAPHHVLETNENDLASVRDMLSEEVVVAVGEIGLDYHYDMPPDKQRELFAHQLEWAVEFQLPVVIHSREAEDDVLSSLREKKCSRGVIHCFTEGPNMARGAVKLGFYVSFAGILTFKNAHELRAIAAEVPLERILIETDSPFLAPVPYRGKRNEPAFVVEVARAIAELHGISLEEVGRITSENTRRLFLLPG</sequence>
<dbReference type="PROSITE" id="PS01090">
    <property type="entry name" value="TATD_2"/>
    <property type="match status" value="1"/>
</dbReference>
<dbReference type="GO" id="GO:0016788">
    <property type="term" value="F:hydrolase activity, acting on ester bonds"/>
    <property type="evidence" value="ECO:0007669"/>
    <property type="project" value="InterPro"/>
</dbReference>
<dbReference type="CDD" id="cd01310">
    <property type="entry name" value="TatD_DNAse"/>
    <property type="match status" value="1"/>
</dbReference>
<dbReference type="PANTHER" id="PTHR46124:SF2">
    <property type="entry name" value="D-AMINOACYL-TRNA DEACYLASE"/>
    <property type="match status" value="1"/>
</dbReference>
<evidence type="ECO:0000256" key="1">
    <source>
        <dbReference type="ARBA" id="ARBA00022723"/>
    </source>
</evidence>
<gene>
    <name evidence="3" type="ORF">METZ01_LOCUS51771</name>
</gene>
<dbReference type="InterPro" id="IPR001130">
    <property type="entry name" value="TatD-like"/>
</dbReference>
<dbReference type="InterPro" id="IPR032466">
    <property type="entry name" value="Metal_Hydrolase"/>
</dbReference>
<dbReference type="Pfam" id="PF01026">
    <property type="entry name" value="TatD_DNase"/>
    <property type="match status" value="1"/>
</dbReference>
<accession>A0A381S9J3</accession>
<dbReference type="InterPro" id="IPR018228">
    <property type="entry name" value="DNase_TatD-rel_CS"/>
</dbReference>
<dbReference type="InterPro" id="IPR015991">
    <property type="entry name" value="TatD/YcfH-like"/>
</dbReference>
<dbReference type="FunFam" id="3.20.20.140:FF:000005">
    <property type="entry name" value="TatD family hydrolase"/>
    <property type="match status" value="1"/>
</dbReference>
<dbReference type="SUPFAM" id="SSF51556">
    <property type="entry name" value="Metallo-dependent hydrolases"/>
    <property type="match status" value="1"/>
</dbReference>